<dbReference type="InterPro" id="IPR021477">
    <property type="entry name" value="TVIIS_effector_SACOL2603_fam"/>
</dbReference>
<dbReference type="RefSeq" id="WP_043735625.1">
    <property type="nucleotide sequence ID" value="NZ_CP070856.1"/>
</dbReference>
<name>A0AAX4AL58_LACLC</name>
<dbReference type="Proteomes" id="UP001254658">
    <property type="component" value="Chromosome"/>
</dbReference>
<proteinExistence type="predicted"/>
<dbReference type="AlphaFoldDB" id="A0AAX4AL58"/>
<reference evidence="1" key="2">
    <citation type="submission" date="2023-09" db="EMBL/GenBank/DDBJ databases">
        <authorList>
            <person name="Kim T.W."/>
        </authorList>
    </citation>
    <scope>NUCLEOTIDE SEQUENCE</scope>
    <source>
        <strain evidence="1">KCKM 0438</strain>
    </source>
</reference>
<evidence type="ECO:0000313" key="1">
    <source>
        <dbReference type="EMBL" id="WMX71861.1"/>
    </source>
</evidence>
<protein>
    <submittedName>
        <fullName evidence="1">TIGR04197 family type VII secretion effector</fullName>
    </submittedName>
</protein>
<dbReference type="EMBL" id="CP133787">
    <property type="protein sequence ID" value="WMX71861.1"/>
    <property type="molecule type" value="Genomic_DNA"/>
</dbReference>
<sequence>MGIKHDPEIAAGHVSKINGKLSNLKNSPKADSVSYSNLYGVTKGVTANNKYLKLIGDYQKSLTEFSKKINEVSQKFEELDKSVKFGDGK</sequence>
<evidence type="ECO:0000313" key="2">
    <source>
        <dbReference type="Proteomes" id="UP001254658"/>
    </source>
</evidence>
<reference evidence="1" key="1">
    <citation type="journal article" date="2022" name="Microbiol. Spectr.">
        <title>Optimizing Conditions in the Acid Tolerance Test for Potential Probiotics Using Response Surface Methodology.</title>
        <authorList>
            <person name="Ko H.I."/>
            <person name="Jeong C.H."/>
            <person name="Hong S.W."/>
            <person name="Eun J.B."/>
            <person name="Kim T.W."/>
        </authorList>
    </citation>
    <scope>NUCLEOTIDE SEQUENCE</scope>
    <source>
        <strain evidence="1">KCKM 0438</strain>
    </source>
</reference>
<gene>
    <name evidence="1" type="ORF">RF668_06300</name>
</gene>
<dbReference type="NCBIfam" id="TIGR04197">
    <property type="entry name" value="T7SS_SACOL2603"/>
    <property type="match status" value="1"/>
</dbReference>
<accession>A0AAX4AL58</accession>
<organism evidence="1 2">
    <name type="scientific">Lactococcus lactis subsp. cremoris</name>
    <name type="common">Streptococcus cremoris</name>
    <dbReference type="NCBI Taxonomy" id="1359"/>
    <lineage>
        <taxon>Bacteria</taxon>
        <taxon>Bacillati</taxon>
        <taxon>Bacillota</taxon>
        <taxon>Bacilli</taxon>
        <taxon>Lactobacillales</taxon>
        <taxon>Streptococcaceae</taxon>
        <taxon>Lactococcus</taxon>
    </lineage>
</organism>